<reference evidence="2 3" key="1">
    <citation type="submission" date="2024-08" db="EMBL/GenBank/DDBJ databases">
        <title>Gnathostoma spinigerum genome.</title>
        <authorList>
            <person name="Gonzalez-Bertolin B."/>
            <person name="Monzon S."/>
            <person name="Zaballos A."/>
            <person name="Jimenez P."/>
            <person name="Dekumyoy P."/>
            <person name="Varona S."/>
            <person name="Cuesta I."/>
            <person name="Sumanam S."/>
            <person name="Adisakwattana P."/>
            <person name="Gasser R.B."/>
            <person name="Hernandez-Gonzalez A."/>
            <person name="Young N.D."/>
            <person name="Perteguer M.J."/>
        </authorList>
    </citation>
    <scope>NUCLEOTIDE SEQUENCE [LARGE SCALE GENOMIC DNA]</scope>
    <source>
        <strain evidence="2">AL3</strain>
        <tissue evidence="2">Liver</tissue>
    </source>
</reference>
<dbReference type="Proteomes" id="UP001608902">
    <property type="component" value="Unassembled WGS sequence"/>
</dbReference>
<sequence length="334" mass="38434">MSGKQKHMNGETSFDSTCNTRPDMMNVVVVSERRNRRWKRQSLALTNSFSGNNVENGSSKRGFDPSFFEPLKPNVEASEKDSVQNALKSLEDYYSRMLQDKGPALSRHISSELNIPSFAIKNLAHTAGITKEDLEMLRKDFIRRLNSCTTHEERLLELHSTIAAMNEIPITSRVSTWLEHCQYILNWAYGRLRFVGDPIERKKLFFGAKEKYRQMFECLKDAPDVEKVASYFHWSHLCYEYAEVADEESLNWCLDYVSHANARLCGSGNSSRSSTLTRGSSSNDSVVEQSDNMREKYRKKRYLELLESIRTNITKTEALQISLRTGGHWEKAVM</sequence>
<evidence type="ECO:0000313" key="2">
    <source>
        <dbReference type="EMBL" id="MFH4979307.1"/>
    </source>
</evidence>
<evidence type="ECO:0000256" key="1">
    <source>
        <dbReference type="SAM" id="MobiDB-lite"/>
    </source>
</evidence>
<name>A0ABD6ERJ5_9BILA</name>
<protein>
    <submittedName>
        <fullName evidence="2">Uncharacterized protein</fullName>
    </submittedName>
</protein>
<feature type="compositionally biased region" description="Low complexity" evidence="1">
    <location>
        <begin position="268"/>
        <end position="285"/>
    </location>
</feature>
<organism evidence="2 3">
    <name type="scientific">Gnathostoma spinigerum</name>
    <dbReference type="NCBI Taxonomy" id="75299"/>
    <lineage>
        <taxon>Eukaryota</taxon>
        <taxon>Metazoa</taxon>
        <taxon>Ecdysozoa</taxon>
        <taxon>Nematoda</taxon>
        <taxon>Chromadorea</taxon>
        <taxon>Rhabditida</taxon>
        <taxon>Spirurina</taxon>
        <taxon>Gnathostomatomorpha</taxon>
        <taxon>Gnathostomatoidea</taxon>
        <taxon>Gnathostomatidae</taxon>
        <taxon>Gnathostoma</taxon>
    </lineage>
</organism>
<accession>A0ABD6ERJ5</accession>
<feature type="region of interest" description="Disordered" evidence="1">
    <location>
        <begin position="1"/>
        <end position="20"/>
    </location>
</feature>
<feature type="region of interest" description="Disordered" evidence="1">
    <location>
        <begin position="268"/>
        <end position="293"/>
    </location>
</feature>
<feature type="compositionally biased region" description="Polar residues" evidence="1">
    <location>
        <begin position="10"/>
        <end position="20"/>
    </location>
</feature>
<proteinExistence type="predicted"/>
<comment type="caution">
    <text evidence="2">The sequence shown here is derived from an EMBL/GenBank/DDBJ whole genome shotgun (WGS) entry which is preliminary data.</text>
</comment>
<evidence type="ECO:0000313" key="3">
    <source>
        <dbReference type="Proteomes" id="UP001608902"/>
    </source>
</evidence>
<gene>
    <name evidence="2" type="ORF">AB6A40_006016</name>
</gene>
<keyword evidence="3" id="KW-1185">Reference proteome</keyword>
<dbReference type="EMBL" id="JBGFUD010004043">
    <property type="protein sequence ID" value="MFH4979307.1"/>
    <property type="molecule type" value="Genomic_DNA"/>
</dbReference>
<dbReference type="AlphaFoldDB" id="A0ABD6ERJ5"/>